<dbReference type="Gene3D" id="3.40.50.150">
    <property type="entry name" value="Vaccinia Virus protein VP39"/>
    <property type="match status" value="1"/>
</dbReference>
<evidence type="ECO:0000256" key="5">
    <source>
        <dbReference type="ARBA" id="ARBA00022747"/>
    </source>
</evidence>
<dbReference type="EMBL" id="KU356480">
    <property type="protein sequence ID" value="ANS55610.1"/>
    <property type="molecule type" value="Genomic_DNA"/>
</dbReference>
<geneLocation type="plasmid" evidence="8">
    <name>pVPS92-VEB</name>
</geneLocation>
<dbReference type="REBASE" id="157779">
    <property type="entry name" value="M.VpaVP92ORFBP"/>
</dbReference>
<dbReference type="PRINTS" id="PR00105">
    <property type="entry name" value="C5METTRFRASE"/>
</dbReference>
<dbReference type="PANTHER" id="PTHR10629:SF52">
    <property type="entry name" value="DNA (CYTOSINE-5)-METHYLTRANSFERASE 1"/>
    <property type="match status" value="1"/>
</dbReference>
<keyword evidence="3 7" id="KW-0808">Transferase</keyword>
<dbReference type="InterPro" id="IPR001525">
    <property type="entry name" value="C5_MeTfrase"/>
</dbReference>
<dbReference type="RefSeq" id="WP_017190532.1">
    <property type="nucleotide sequence ID" value="NZ_JAESOU010000012.1"/>
</dbReference>
<keyword evidence="4 7" id="KW-0949">S-adenosyl-L-methionine</keyword>
<accession>A0A1B1LRC4</accession>
<reference evidence="8" key="1">
    <citation type="journal article" date="2016" name="Antimicrob. Agents Chemother.">
        <title>Genetic Characterization of a blaVEB-2-carrying plasmid in Vibrio parahaemolyticus.</title>
        <authorList>
            <person name="Li R."/>
            <person name="Ye L."/>
            <person name="Zheng Z."/>
            <person name="Chan E.W."/>
            <person name="Chen S."/>
        </authorList>
    </citation>
    <scope>NUCLEOTIDE SEQUENCE</scope>
    <source>
        <strain evidence="8">VPS92</strain>
        <plasmid evidence="8">pVPS92-VEB</plasmid>
    </source>
</reference>
<dbReference type="GO" id="GO:0003677">
    <property type="term" value="F:DNA binding"/>
    <property type="evidence" value="ECO:0007669"/>
    <property type="project" value="TreeGrafter"/>
</dbReference>
<proteinExistence type="inferred from homology"/>
<sequence length="414" mass="45229">MNKLPLLELCTGIGGFHLAAEQNGLIETICTAEIDPYNCKLIDRNFNLDNCGDVSEIGLPRASHSHQAIVDADLVPVEETGFTSICMEDFLEGILPYPSILSAGFPCQDVTPANTKGNHVGINGARSGLVHDILNIAEDLEVPYLVFENSSNLLNRGLDVILMELNRLGYIVEWEVIAATAFGYPHYRHRTYIVAYLPTTAVARGNRRIFDTVRKQANKQPNHFMPLPSEDPEYILNAAVVKEPRSIKLRTKRINGVGNAIVPAIAKAIFDAITDAEFAPVKAKQPKSRKNETYLASKLAAGWGVSQLDIFSMGNQELVTNMPSRGIMIGGNIYTGEPDRNLNPTKTTFPNLLSTCIAKDGNNNFTSGSRMSRPGKLGGLIGDLQRLGATEGGLNPVFAECMLGYPENHTRLAY</sequence>
<keyword evidence="5" id="KW-0680">Restriction system</keyword>
<protein>
    <recommendedName>
        <fullName evidence="1">DNA (cytosine-5-)-methyltransferase</fullName>
        <ecNumber evidence="1">2.1.1.37</ecNumber>
    </recommendedName>
</protein>
<dbReference type="EC" id="2.1.1.37" evidence="1"/>
<name>A0A1B1LRC4_VIBPH</name>
<keyword evidence="2 7" id="KW-0489">Methyltransferase</keyword>
<comment type="catalytic activity">
    <reaction evidence="6">
        <text>a 2'-deoxycytidine in DNA + S-adenosyl-L-methionine = a 5-methyl-2'-deoxycytidine in DNA + S-adenosyl-L-homocysteine + H(+)</text>
        <dbReference type="Rhea" id="RHEA:13681"/>
        <dbReference type="Rhea" id="RHEA-COMP:11369"/>
        <dbReference type="Rhea" id="RHEA-COMP:11370"/>
        <dbReference type="ChEBI" id="CHEBI:15378"/>
        <dbReference type="ChEBI" id="CHEBI:57856"/>
        <dbReference type="ChEBI" id="CHEBI:59789"/>
        <dbReference type="ChEBI" id="CHEBI:85452"/>
        <dbReference type="ChEBI" id="CHEBI:85454"/>
        <dbReference type="EC" id="2.1.1.37"/>
    </reaction>
</comment>
<evidence type="ECO:0000256" key="7">
    <source>
        <dbReference type="PROSITE-ProRule" id="PRU01016"/>
    </source>
</evidence>
<dbReference type="GO" id="GO:0032259">
    <property type="term" value="P:methylation"/>
    <property type="evidence" value="ECO:0007669"/>
    <property type="project" value="UniProtKB-KW"/>
</dbReference>
<dbReference type="GO" id="GO:0003886">
    <property type="term" value="F:DNA (cytosine-5-)-methyltransferase activity"/>
    <property type="evidence" value="ECO:0007669"/>
    <property type="project" value="UniProtKB-EC"/>
</dbReference>
<organism evidence="8">
    <name type="scientific">Vibrio parahaemolyticus</name>
    <dbReference type="NCBI Taxonomy" id="670"/>
    <lineage>
        <taxon>Bacteria</taxon>
        <taxon>Pseudomonadati</taxon>
        <taxon>Pseudomonadota</taxon>
        <taxon>Gammaproteobacteria</taxon>
        <taxon>Vibrionales</taxon>
        <taxon>Vibrionaceae</taxon>
        <taxon>Vibrio</taxon>
    </lineage>
</organism>
<dbReference type="Pfam" id="PF00145">
    <property type="entry name" value="DNA_methylase"/>
    <property type="match status" value="2"/>
</dbReference>
<keyword evidence="8" id="KW-0614">Plasmid</keyword>
<evidence type="ECO:0000256" key="1">
    <source>
        <dbReference type="ARBA" id="ARBA00011975"/>
    </source>
</evidence>
<dbReference type="AlphaFoldDB" id="A0A1B1LRC4"/>
<evidence type="ECO:0000256" key="2">
    <source>
        <dbReference type="ARBA" id="ARBA00022603"/>
    </source>
</evidence>
<dbReference type="SUPFAM" id="SSF53335">
    <property type="entry name" value="S-adenosyl-L-methionine-dependent methyltransferases"/>
    <property type="match status" value="1"/>
</dbReference>
<evidence type="ECO:0000313" key="8">
    <source>
        <dbReference type="EMBL" id="ANS55610.1"/>
    </source>
</evidence>
<dbReference type="InterPro" id="IPR029063">
    <property type="entry name" value="SAM-dependent_MTases_sf"/>
</dbReference>
<evidence type="ECO:0000256" key="3">
    <source>
        <dbReference type="ARBA" id="ARBA00022679"/>
    </source>
</evidence>
<dbReference type="InterPro" id="IPR050390">
    <property type="entry name" value="C5-Methyltransferase"/>
</dbReference>
<evidence type="ECO:0000256" key="4">
    <source>
        <dbReference type="ARBA" id="ARBA00022691"/>
    </source>
</evidence>
<feature type="active site" evidence="7">
    <location>
        <position position="107"/>
    </location>
</feature>
<comment type="similarity">
    <text evidence="7">Belongs to the class I-like SAM-binding methyltransferase superfamily. C5-methyltransferase family.</text>
</comment>
<dbReference type="GO" id="GO:0009307">
    <property type="term" value="P:DNA restriction-modification system"/>
    <property type="evidence" value="ECO:0007669"/>
    <property type="project" value="UniProtKB-KW"/>
</dbReference>
<dbReference type="PANTHER" id="PTHR10629">
    <property type="entry name" value="CYTOSINE-SPECIFIC METHYLTRANSFERASE"/>
    <property type="match status" value="1"/>
</dbReference>
<dbReference type="GO" id="GO:0044027">
    <property type="term" value="P:negative regulation of gene expression via chromosomal CpG island methylation"/>
    <property type="evidence" value="ECO:0007669"/>
    <property type="project" value="TreeGrafter"/>
</dbReference>
<evidence type="ECO:0000256" key="6">
    <source>
        <dbReference type="ARBA" id="ARBA00047422"/>
    </source>
</evidence>
<dbReference type="PROSITE" id="PS51679">
    <property type="entry name" value="SAM_MT_C5"/>
    <property type="match status" value="1"/>
</dbReference>